<comment type="caution">
    <text evidence="7">The sequence shown here is derived from an EMBL/GenBank/DDBJ whole genome shotgun (WGS) entry which is preliminary data.</text>
</comment>
<dbReference type="InterPro" id="IPR028974">
    <property type="entry name" value="TSP_type-3_rpt"/>
</dbReference>
<dbReference type="Gene3D" id="4.10.1080.10">
    <property type="entry name" value="TSP type-3 repeat"/>
    <property type="match status" value="1"/>
</dbReference>
<accession>A0A6N7EJI1</accession>
<evidence type="ECO:0000256" key="1">
    <source>
        <dbReference type="ARBA" id="ARBA00004613"/>
    </source>
</evidence>
<dbReference type="SUPFAM" id="SSF103647">
    <property type="entry name" value="TSP type-3 repeat"/>
    <property type="match status" value="1"/>
</dbReference>
<dbReference type="PROSITE" id="PS50234">
    <property type="entry name" value="VWFA"/>
    <property type="match status" value="1"/>
</dbReference>
<dbReference type="Pfam" id="PF00092">
    <property type="entry name" value="VWA"/>
    <property type="match status" value="1"/>
</dbReference>
<feature type="region of interest" description="Disordered" evidence="5">
    <location>
        <begin position="738"/>
        <end position="792"/>
    </location>
</feature>
<dbReference type="SUPFAM" id="SSF53300">
    <property type="entry name" value="vWA-like"/>
    <property type="match status" value="1"/>
</dbReference>
<name>A0A6N7EJI1_9MICO</name>
<organism evidence="7 8">
    <name type="scientific">Georgenia subflava</name>
    <dbReference type="NCBI Taxonomy" id="1622177"/>
    <lineage>
        <taxon>Bacteria</taxon>
        <taxon>Bacillati</taxon>
        <taxon>Actinomycetota</taxon>
        <taxon>Actinomycetes</taxon>
        <taxon>Micrococcales</taxon>
        <taxon>Bogoriellaceae</taxon>
        <taxon>Georgenia</taxon>
    </lineage>
</organism>
<evidence type="ECO:0000256" key="5">
    <source>
        <dbReference type="SAM" id="MobiDB-lite"/>
    </source>
</evidence>
<reference evidence="7 8" key="1">
    <citation type="submission" date="2019-10" db="EMBL/GenBank/DDBJ databases">
        <title>Georgenia wutianyii sp. nov. and Georgenia yuyongxinii sp. nov. isolated from plateau pika (Ochotona curzoniae) in the Qinghai-Tibet plateau of China.</title>
        <authorList>
            <person name="Tian Z."/>
        </authorList>
    </citation>
    <scope>NUCLEOTIDE SEQUENCE [LARGE SCALE GENOMIC DNA]</scope>
    <source>
        <strain evidence="7 8">JCM 19765</strain>
    </source>
</reference>
<evidence type="ECO:0000259" key="6">
    <source>
        <dbReference type="PROSITE" id="PS50234"/>
    </source>
</evidence>
<evidence type="ECO:0000256" key="3">
    <source>
        <dbReference type="ARBA" id="ARBA00022729"/>
    </source>
</evidence>
<dbReference type="RefSeq" id="WP_152194217.1">
    <property type="nucleotide sequence ID" value="NZ_VUKD01000001.1"/>
</dbReference>
<keyword evidence="2" id="KW-0964">Secreted</keyword>
<dbReference type="Pfam" id="PF18884">
    <property type="entry name" value="TSP3_bac"/>
    <property type="match status" value="5"/>
</dbReference>
<dbReference type="InterPro" id="IPR059100">
    <property type="entry name" value="TSP3_bac"/>
</dbReference>
<feature type="domain" description="VWFA" evidence="6">
    <location>
        <begin position="499"/>
        <end position="662"/>
    </location>
</feature>
<feature type="compositionally biased region" description="Acidic residues" evidence="5">
    <location>
        <begin position="763"/>
        <end position="773"/>
    </location>
</feature>
<proteinExistence type="predicted"/>
<evidence type="ECO:0000313" key="8">
    <source>
        <dbReference type="Proteomes" id="UP000437709"/>
    </source>
</evidence>
<feature type="region of interest" description="Disordered" evidence="5">
    <location>
        <begin position="665"/>
        <end position="720"/>
    </location>
</feature>
<dbReference type="InterPro" id="IPR002035">
    <property type="entry name" value="VWF_A"/>
</dbReference>
<dbReference type="AlphaFoldDB" id="A0A6N7EJI1"/>
<dbReference type="CDD" id="cd00198">
    <property type="entry name" value="vWFA"/>
    <property type="match status" value="1"/>
</dbReference>
<dbReference type="InterPro" id="IPR053180">
    <property type="entry name" value="Ca-binding_acidic-repeat"/>
</dbReference>
<dbReference type="Gene3D" id="3.40.50.410">
    <property type="entry name" value="von Willebrand factor, type A domain"/>
    <property type="match status" value="1"/>
</dbReference>
<sequence length="1095" mass="114338">MKRQLAPRPLVLSVVVALWLALLSALPAAAGPSWRDQLAVQLSSAAGVRQTPVALRDGLVADLLPEVGDQLTAEALGAVAADSAALFVDDRRPRDAESSSRAFAHDKTLATALQVRLNRGGTAPLRDGVSDLLTAERATTATLVADLEVLTEHAGGTERLLDQAERHLDNGDAAWGKGQPVSAVAHYSQAAARVYTGLQHHGLSYDEDADADGDGVPDLLELVFGASPLVADTDGDGLTDAFEIGQATGAHEPDLADTDGNGVDDAGEDVDGDSLDALAEQRAGTSPLRADTDGDGLTDAAEVHEHGTDPVVADTDSDGADDGAELRAGTDPLVPDTDADGIVDGADVATGTVTADGGLVVRLTGTGDLAGGVSVRPVTDERLRSAPGRVTEPVEVDLADDVADGLQTARLTLPVDRGAIADGADDLRVFTFDPALEHWVPAGTDPTVDPVAGTVSTTVEHFSIFAVFDVRNWHATLTGLGGTCAPAPGGGTGEPVYVDVAFVLDSSGSMLSNDRNGLRRESAKQFVDALLDEDRGAVVDFDSGARILQSLTNDKAALRAAVDRIDSSGGTNIGAGVNAGLTALAANTDDTRVQMMILLTDGQGGYSASYTLAAARAGITIYTVGLGNGVDAGLLTAIAEGTGGLYYAVATAEDLPDVFREIEEDAGDDGRDTDGDGISDCDEEQGVSDGSGLTFTSDPRDPDTDDDGLPDGEEVWSTTLTADVEPVTIWTLFSDPRLSDSDVDGLTDPEELDLGTRARSMETDGDGVGDLEEVQDHGTDPTAANTDGDRRDDGWELRNAAAGFDPQIPDREMSTWDYAGDFVLGGICPLGWTFCERDSMAWLAGNLGGGFLAYKDVLDIIGGLTTLDLVGAGLSGAAFFPVAGDALSVGTKGARFVQRSAEHGGDALKLLLTGLPTGGQTTVLRTIDSGAVDRILGHGLSESHLAAQAMKRIDLRHLDDVLDGASSVRRSPNLYAREKDAENYLRSLDPDNLPRQVGFRPPGWTPGSGTRGYRYPDVYNPVTQTATEVKKGYWDAVPYVERQIARDVALRADPAGDIARVEWHFFPDSGAIFGPSEDLLGLLRSNGIPYIVHLP</sequence>
<protein>
    <submittedName>
        <fullName evidence="7">VWA domain-containing protein</fullName>
    </submittedName>
</protein>
<feature type="compositionally biased region" description="Acidic residues" evidence="5">
    <location>
        <begin position="703"/>
        <end position="714"/>
    </location>
</feature>
<feature type="region of interest" description="Disordered" evidence="5">
    <location>
        <begin position="247"/>
        <end position="336"/>
    </location>
</feature>
<evidence type="ECO:0000256" key="2">
    <source>
        <dbReference type="ARBA" id="ARBA00022525"/>
    </source>
</evidence>
<evidence type="ECO:0000256" key="4">
    <source>
        <dbReference type="ARBA" id="ARBA00022837"/>
    </source>
</evidence>
<dbReference type="OrthoDB" id="4318225at2"/>
<comment type="subcellular location">
    <subcellularLocation>
        <location evidence="1">Secreted</location>
    </subcellularLocation>
</comment>
<keyword evidence="4" id="KW-0106">Calcium</keyword>
<dbReference type="GO" id="GO:0005509">
    <property type="term" value="F:calcium ion binding"/>
    <property type="evidence" value="ECO:0007669"/>
    <property type="project" value="InterPro"/>
</dbReference>
<dbReference type="PANTHER" id="PTHR37467:SF1">
    <property type="entry name" value="EXPORTED CALCIUM-BINDING GLYCOPROTEIN"/>
    <property type="match status" value="1"/>
</dbReference>
<gene>
    <name evidence="7" type="ORF">GB881_16160</name>
</gene>
<dbReference type="CDD" id="cd20742">
    <property type="entry name" value="FIX_vWA-like"/>
    <property type="match status" value="1"/>
</dbReference>
<keyword evidence="3" id="KW-0732">Signal</keyword>
<dbReference type="SMART" id="SM00327">
    <property type="entry name" value="VWA"/>
    <property type="match status" value="1"/>
</dbReference>
<dbReference type="EMBL" id="WHPC01000088">
    <property type="protein sequence ID" value="MPV38552.1"/>
    <property type="molecule type" value="Genomic_DNA"/>
</dbReference>
<feature type="compositionally biased region" description="Acidic residues" evidence="5">
    <location>
        <begin position="675"/>
        <end position="686"/>
    </location>
</feature>
<feature type="compositionally biased region" description="Acidic residues" evidence="5">
    <location>
        <begin position="741"/>
        <end position="753"/>
    </location>
</feature>
<dbReference type="InterPro" id="IPR036465">
    <property type="entry name" value="vWFA_dom_sf"/>
</dbReference>
<feature type="compositionally biased region" description="Acidic residues" evidence="5">
    <location>
        <begin position="265"/>
        <end position="274"/>
    </location>
</feature>
<dbReference type="PANTHER" id="PTHR37467">
    <property type="entry name" value="EXPORTED CALCIUM-BINDING GLYCOPROTEIN-RELATED"/>
    <property type="match status" value="1"/>
</dbReference>
<keyword evidence="8" id="KW-1185">Reference proteome</keyword>
<dbReference type="Proteomes" id="UP000437709">
    <property type="component" value="Unassembled WGS sequence"/>
</dbReference>
<evidence type="ECO:0000313" key="7">
    <source>
        <dbReference type="EMBL" id="MPV38552.1"/>
    </source>
</evidence>